<keyword evidence="4" id="KW-0206">Cytoskeleton</keyword>
<evidence type="ECO:0000256" key="5">
    <source>
        <dbReference type="ARBA" id="ARBA00023273"/>
    </source>
</evidence>
<evidence type="ECO:0000313" key="7">
    <source>
        <dbReference type="EMBL" id="CAH1286051.1"/>
    </source>
</evidence>
<gene>
    <name evidence="7" type="ORF">DIABBA_LOCUS13154</name>
</gene>
<dbReference type="PANTHER" id="PTHR14871">
    <property type="entry name" value="DYNEIN REGULATORY COMPLEX PROTEIN 9"/>
    <property type="match status" value="1"/>
</dbReference>
<dbReference type="EMBL" id="OU898284">
    <property type="protein sequence ID" value="CAH1286051.1"/>
    <property type="molecule type" value="Genomic_DNA"/>
</dbReference>
<dbReference type="GO" id="GO:0005737">
    <property type="term" value="C:cytoplasm"/>
    <property type="evidence" value="ECO:0007669"/>
    <property type="project" value="TreeGrafter"/>
</dbReference>
<dbReference type="GO" id="GO:0031514">
    <property type="term" value="C:motile cilium"/>
    <property type="evidence" value="ECO:0007669"/>
    <property type="project" value="TreeGrafter"/>
</dbReference>
<dbReference type="Proteomes" id="UP001153709">
    <property type="component" value="Chromosome 9"/>
</dbReference>
<evidence type="ECO:0000256" key="3">
    <source>
        <dbReference type="ARBA" id="ARBA00022490"/>
    </source>
</evidence>
<keyword evidence="3" id="KW-0963">Cytoplasm</keyword>
<dbReference type="GO" id="GO:0005856">
    <property type="term" value="C:cytoskeleton"/>
    <property type="evidence" value="ECO:0007669"/>
    <property type="project" value="UniProtKB-SubCell"/>
</dbReference>
<dbReference type="InterPro" id="IPR042618">
    <property type="entry name" value="IQCG"/>
</dbReference>
<keyword evidence="5" id="KW-0966">Cell projection</keyword>
<feature type="compositionally biased region" description="Basic and acidic residues" evidence="6">
    <location>
        <begin position="1"/>
        <end position="17"/>
    </location>
</feature>
<dbReference type="PANTHER" id="PTHR14871:SF1">
    <property type="entry name" value="DYNEIN REGULATORY COMPLEX PROTEIN 9"/>
    <property type="match status" value="1"/>
</dbReference>
<evidence type="ECO:0000313" key="8">
    <source>
        <dbReference type="Proteomes" id="UP001153709"/>
    </source>
</evidence>
<name>A0A9P0E1M9_DIABA</name>
<organism evidence="7 8">
    <name type="scientific">Diabrotica balteata</name>
    <name type="common">Banded cucumber beetle</name>
    <dbReference type="NCBI Taxonomy" id="107213"/>
    <lineage>
        <taxon>Eukaryota</taxon>
        <taxon>Metazoa</taxon>
        <taxon>Ecdysozoa</taxon>
        <taxon>Arthropoda</taxon>
        <taxon>Hexapoda</taxon>
        <taxon>Insecta</taxon>
        <taxon>Pterygota</taxon>
        <taxon>Neoptera</taxon>
        <taxon>Endopterygota</taxon>
        <taxon>Coleoptera</taxon>
        <taxon>Polyphaga</taxon>
        <taxon>Cucujiformia</taxon>
        <taxon>Chrysomeloidea</taxon>
        <taxon>Chrysomelidae</taxon>
        <taxon>Galerucinae</taxon>
        <taxon>Diabroticina</taxon>
        <taxon>Diabroticites</taxon>
        <taxon>Diabrotica</taxon>
    </lineage>
</organism>
<dbReference type="OrthoDB" id="10254713at2759"/>
<sequence length="335" mass="40132">MSGNKSDKSTQKHESEKVSISSSRWPRVSQLIGQINLMTTAMESVLVEALQELYILRTLNTRNNIAFDENLLRYKDVVERFTGTEDHAEKRLPARGINHDKIAIDINKLINVFRETAKKLSYNEEFPVLTGFLSAIDNMTKDDEMLFESQKTKSLEIKLLKQQYDIEKNKGLNNIEKTFDNIQYLKFSIENAIAYGRYEVNYFKKWEATREEQNKLACLEKENVYRDRIENTKKEIELERKCHHKFKGYIEESRRDMLDEINYLVKHYDEEIERREIEIIDMQRKLEKLCVLHTEVLCEFEKRQKEMVEWKQYKKEREIRRKRAKLVKWASVVIQ</sequence>
<evidence type="ECO:0000256" key="1">
    <source>
        <dbReference type="ARBA" id="ARBA00004245"/>
    </source>
</evidence>
<protein>
    <submittedName>
        <fullName evidence="7">Uncharacterized protein</fullName>
    </submittedName>
</protein>
<proteinExistence type="predicted"/>
<evidence type="ECO:0000256" key="6">
    <source>
        <dbReference type="SAM" id="MobiDB-lite"/>
    </source>
</evidence>
<keyword evidence="8" id="KW-1185">Reference proteome</keyword>
<reference evidence="7" key="1">
    <citation type="submission" date="2022-01" db="EMBL/GenBank/DDBJ databases">
        <authorList>
            <person name="King R."/>
        </authorList>
    </citation>
    <scope>NUCLEOTIDE SEQUENCE</scope>
</reference>
<feature type="non-terminal residue" evidence="7">
    <location>
        <position position="335"/>
    </location>
</feature>
<evidence type="ECO:0000256" key="4">
    <source>
        <dbReference type="ARBA" id="ARBA00023212"/>
    </source>
</evidence>
<feature type="region of interest" description="Disordered" evidence="6">
    <location>
        <begin position="1"/>
        <end position="21"/>
    </location>
</feature>
<comment type="subcellular location">
    <subcellularLocation>
        <location evidence="2">Cell projection</location>
    </subcellularLocation>
    <subcellularLocation>
        <location evidence="1">Cytoplasm</location>
        <location evidence="1">Cytoskeleton</location>
    </subcellularLocation>
</comment>
<dbReference type="GO" id="GO:0044782">
    <property type="term" value="P:cilium organization"/>
    <property type="evidence" value="ECO:0007669"/>
    <property type="project" value="TreeGrafter"/>
</dbReference>
<evidence type="ECO:0000256" key="2">
    <source>
        <dbReference type="ARBA" id="ARBA00004316"/>
    </source>
</evidence>
<dbReference type="AlphaFoldDB" id="A0A9P0E1M9"/>
<accession>A0A9P0E1M9</accession>